<dbReference type="InterPro" id="IPR001381">
    <property type="entry name" value="DHquinase_I"/>
</dbReference>
<name>W9Y973_9EURO</name>
<dbReference type="CDD" id="cd00502">
    <property type="entry name" value="DHQase_I"/>
    <property type="match status" value="1"/>
</dbReference>
<dbReference type="UniPathway" id="UPA00053">
    <property type="reaction ID" value="UER00087"/>
</dbReference>
<dbReference type="eggNOG" id="KOG0692">
    <property type="taxonomic scope" value="Eukaryota"/>
</dbReference>
<dbReference type="HOGENOM" id="CLU_008871_1_0_1"/>
<dbReference type="AlphaFoldDB" id="W9Y973"/>
<dbReference type="SUPFAM" id="SSF53223">
    <property type="entry name" value="Aminoacid dehydrogenase-like, N-terminal domain"/>
    <property type="match status" value="1"/>
</dbReference>
<dbReference type="InterPro" id="IPR013785">
    <property type="entry name" value="Aldolase_TIM"/>
</dbReference>
<dbReference type="Gene3D" id="3.40.50.720">
    <property type="entry name" value="NAD(P)-binding Rossmann-like Domain"/>
    <property type="match status" value="1"/>
</dbReference>
<dbReference type="Pfam" id="PF18317">
    <property type="entry name" value="SDH_C"/>
    <property type="match status" value="1"/>
</dbReference>
<dbReference type="InterPro" id="IPR036291">
    <property type="entry name" value="NAD(P)-bd_dom_sf"/>
</dbReference>
<dbReference type="RefSeq" id="XP_007736707.1">
    <property type="nucleotide sequence ID" value="XM_007738517.1"/>
</dbReference>
<evidence type="ECO:0008006" key="6">
    <source>
        <dbReference type="Google" id="ProtNLM"/>
    </source>
</evidence>
<dbReference type="OrthoDB" id="204377at2759"/>
<feature type="domain" description="SDH C-terminal" evidence="3">
    <location>
        <begin position="495"/>
        <end position="524"/>
    </location>
</feature>
<gene>
    <name evidence="4" type="ORF">A1O3_08419</name>
</gene>
<dbReference type="GO" id="GO:0004764">
    <property type="term" value="F:shikimate 3-dehydrogenase (NADP+) activity"/>
    <property type="evidence" value="ECO:0007669"/>
    <property type="project" value="InterPro"/>
</dbReference>
<dbReference type="GO" id="GO:0019632">
    <property type="term" value="P:shikimate metabolic process"/>
    <property type="evidence" value="ECO:0007669"/>
    <property type="project" value="TreeGrafter"/>
</dbReference>
<dbReference type="GO" id="GO:0003855">
    <property type="term" value="F:3-dehydroquinate dehydratase activity"/>
    <property type="evidence" value="ECO:0007669"/>
    <property type="project" value="InterPro"/>
</dbReference>
<reference evidence="4 5" key="1">
    <citation type="submission" date="2013-03" db="EMBL/GenBank/DDBJ databases">
        <title>The Genome Sequence of Capronia epimyces CBS 606.96.</title>
        <authorList>
            <consortium name="The Broad Institute Genomics Platform"/>
            <person name="Cuomo C."/>
            <person name="de Hoog S."/>
            <person name="Gorbushina A."/>
            <person name="Walker B."/>
            <person name="Young S.K."/>
            <person name="Zeng Q."/>
            <person name="Gargeya S."/>
            <person name="Fitzgerald M."/>
            <person name="Haas B."/>
            <person name="Abouelleil A."/>
            <person name="Allen A.W."/>
            <person name="Alvarado L."/>
            <person name="Arachchi H.M."/>
            <person name="Berlin A.M."/>
            <person name="Chapman S.B."/>
            <person name="Gainer-Dewar J."/>
            <person name="Goldberg J."/>
            <person name="Griggs A."/>
            <person name="Gujja S."/>
            <person name="Hansen M."/>
            <person name="Howarth C."/>
            <person name="Imamovic A."/>
            <person name="Ireland A."/>
            <person name="Larimer J."/>
            <person name="McCowan C."/>
            <person name="Murphy C."/>
            <person name="Pearson M."/>
            <person name="Poon T.W."/>
            <person name="Priest M."/>
            <person name="Roberts A."/>
            <person name="Saif S."/>
            <person name="Shea T."/>
            <person name="Sisk P."/>
            <person name="Sykes S."/>
            <person name="Wortman J."/>
            <person name="Nusbaum C."/>
            <person name="Birren B."/>
        </authorList>
    </citation>
    <scope>NUCLEOTIDE SEQUENCE [LARGE SCALE GENOMIC DNA]</scope>
    <source>
        <strain evidence="4 5">CBS 606.96</strain>
    </source>
</reference>
<dbReference type="NCBIfam" id="TIGR01809">
    <property type="entry name" value="Shik-DH-AROM"/>
    <property type="match status" value="1"/>
</dbReference>
<accession>W9Y973</accession>
<dbReference type="Pfam" id="PF08501">
    <property type="entry name" value="Shikimate_dh_N"/>
    <property type="match status" value="1"/>
</dbReference>
<dbReference type="InterPro" id="IPR010110">
    <property type="entry name" value="Shikimate_DH_AroM-type"/>
</dbReference>
<comment type="caution">
    <text evidence="4">The sequence shown here is derived from an EMBL/GenBank/DDBJ whole genome shotgun (WGS) entry which is preliminary data.</text>
</comment>
<dbReference type="Pfam" id="PF01488">
    <property type="entry name" value="Shikimate_DH"/>
    <property type="match status" value="1"/>
</dbReference>
<dbReference type="InterPro" id="IPR013708">
    <property type="entry name" value="Shikimate_DH-bd_N"/>
</dbReference>
<dbReference type="PANTHER" id="PTHR21089:SF1">
    <property type="entry name" value="BIFUNCTIONAL 3-DEHYDROQUINATE DEHYDRATASE_SHIKIMATE DEHYDROGENASE, CHLOROPLASTIC"/>
    <property type="match status" value="1"/>
</dbReference>
<dbReference type="Gene3D" id="3.40.50.10860">
    <property type="entry name" value="Leucine Dehydrogenase, chain A, domain 1"/>
    <property type="match status" value="1"/>
</dbReference>
<feature type="domain" description="Shikimate dehydrogenase substrate binding N-terminal" evidence="2">
    <location>
        <begin position="264"/>
        <end position="345"/>
    </location>
</feature>
<keyword evidence="5" id="KW-1185">Reference proteome</keyword>
<dbReference type="SUPFAM" id="SSF51569">
    <property type="entry name" value="Aldolase"/>
    <property type="match status" value="1"/>
</dbReference>
<evidence type="ECO:0000259" key="2">
    <source>
        <dbReference type="Pfam" id="PF08501"/>
    </source>
</evidence>
<dbReference type="SUPFAM" id="SSF51735">
    <property type="entry name" value="NAD(P)-binding Rossmann-fold domains"/>
    <property type="match status" value="1"/>
</dbReference>
<proteinExistence type="predicted"/>
<dbReference type="EMBL" id="AMGY01000008">
    <property type="protein sequence ID" value="EXJ78919.1"/>
    <property type="molecule type" value="Genomic_DNA"/>
</dbReference>
<evidence type="ECO:0000313" key="4">
    <source>
        <dbReference type="EMBL" id="EXJ78919.1"/>
    </source>
</evidence>
<dbReference type="GeneID" id="19172507"/>
<sequence>MASLLINGTKHDIISSNFANSRQTFIIPLAVSDVTVVAKDLERISYGGDAWELRVDLLQPTGSTGCPSKDYVAAQLEFLRQHSDLPVLFTIRTLPQGGKFPETAVDEALELMLLAADHGCEYIDVEFSWPASLKQELSRRKKSSKLIASFLDWTGNIRWTDPVLQQYVETNDYGDILQLSIVATDIIDCHEQAFFVRKYRENHSKPIIVVGMGEHGQLARVTGPVSFVTHPLIPLPSAPGQLSLAEIHQAQHLIGQLPRRNFYIFGNNISHSLSPTIHNAAFAELGLPYHYSIHETPEMDDSVREILLRPDFGGASVTYPHKRNIPHLLDSISEPATKLGAINTVIAQDTPSGRRLRGDNTDWIGILKCIQSGRLTNHKTGIVIGAGGAARAAVYAYQNLGVQHIALVNRTKEKAGRLAADFPSLQIDIYSSAAEAPAANVIVACIPADDIQEGDIPDHIFADGPGLVIEMAYRPPVTALMRVAKRHLAWKVLGGVDVLKEQAYAQFELWTGRRAPVLAIEEALDKALASHI</sequence>
<dbReference type="Gene3D" id="3.20.20.70">
    <property type="entry name" value="Aldolase class I"/>
    <property type="match status" value="1"/>
</dbReference>
<protein>
    <recommendedName>
        <fullName evidence="6">Shikimate-5-dehydrogenase</fullName>
    </recommendedName>
</protein>
<dbReference type="InterPro" id="IPR022893">
    <property type="entry name" value="Shikimate_DH_fam"/>
</dbReference>
<dbReference type="Pfam" id="PF01487">
    <property type="entry name" value="DHquinase_I"/>
    <property type="match status" value="1"/>
</dbReference>
<dbReference type="GO" id="GO:0005737">
    <property type="term" value="C:cytoplasm"/>
    <property type="evidence" value="ECO:0007669"/>
    <property type="project" value="InterPro"/>
</dbReference>
<dbReference type="GO" id="GO:0009423">
    <property type="term" value="P:chorismate biosynthetic process"/>
    <property type="evidence" value="ECO:0007669"/>
    <property type="project" value="UniProtKB-UniPathway"/>
</dbReference>
<feature type="domain" description="Quinate/shikimate 5-dehydrogenase/glutamyl-tRNA reductase" evidence="1">
    <location>
        <begin position="377"/>
        <end position="447"/>
    </location>
</feature>
<dbReference type="CDD" id="cd01065">
    <property type="entry name" value="NAD_bind_Shikimate_DH"/>
    <property type="match status" value="1"/>
</dbReference>
<dbReference type="InterPro" id="IPR006151">
    <property type="entry name" value="Shikm_DH/Glu-tRNA_Rdtase"/>
</dbReference>
<evidence type="ECO:0000259" key="3">
    <source>
        <dbReference type="Pfam" id="PF18317"/>
    </source>
</evidence>
<evidence type="ECO:0000259" key="1">
    <source>
        <dbReference type="Pfam" id="PF01488"/>
    </source>
</evidence>
<organism evidence="4 5">
    <name type="scientific">Capronia epimyces CBS 606.96</name>
    <dbReference type="NCBI Taxonomy" id="1182542"/>
    <lineage>
        <taxon>Eukaryota</taxon>
        <taxon>Fungi</taxon>
        <taxon>Dikarya</taxon>
        <taxon>Ascomycota</taxon>
        <taxon>Pezizomycotina</taxon>
        <taxon>Eurotiomycetes</taxon>
        <taxon>Chaetothyriomycetidae</taxon>
        <taxon>Chaetothyriales</taxon>
        <taxon>Herpotrichiellaceae</taxon>
        <taxon>Capronia</taxon>
    </lineage>
</organism>
<dbReference type="PANTHER" id="PTHR21089">
    <property type="entry name" value="SHIKIMATE DEHYDROGENASE"/>
    <property type="match status" value="1"/>
</dbReference>
<dbReference type="Proteomes" id="UP000019478">
    <property type="component" value="Unassembled WGS sequence"/>
</dbReference>
<dbReference type="STRING" id="1182542.W9Y973"/>
<evidence type="ECO:0000313" key="5">
    <source>
        <dbReference type="Proteomes" id="UP000019478"/>
    </source>
</evidence>
<dbReference type="InterPro" id="IPR046346">
    <property type="entry name" value="Aminoacid_DH-like_N_sf"/>
</dbReference>
<dbReference type="InterPro" id="IPR041121">
    <property type="entry name" value="SDH_C"/>
</dbReference>